<evidence type="ECO:0000313" key="3">
    <source>
        <dbReference type="EMBL" id="RIB24644.1"/>
    </source>
</evidence>
<evidence type="ECO:0000256" key="2">
    <source>
        <dbReference type="SAM" id="MobiDB-lite"/>
    </source>
</evidence>
<keyword evidence="4" id="KW-1185">Reference proteome</keyword>
<dbReference type="EMBL" id="QKWP01000208">
    <property type="protein sequence ID" value="RIB24644.1"/>
    <property type="molecule type" value="Genomic_DNA"/>
</dbReference>
<dbReference type="Proteomes" id="UP000266673">
    <property type="component" value="Unassembled WGS sequence"/>
</dbReference>
<feature type="compositionally biased region" description="Polar residues" evidence="2">
    <location>
        <begin position="69"/>
        <end position="92"/>
    </location>
</feature>
<dbReference type="AlphaFoldDB" id="A0A397VQ79"/>
<keyword evidence="1" id="KW-0175">Coiled coil</keyword>
<organism evidence="3 4">
    <name type="scientific">Gigaspora rosea</name>
    <dbReference type="NCBI Taxonomy" id="44941"/>
    <lineage>
        <taxon>Eukaryota</taxon>
        <taxon>Fungi</taxon>
        <taxon>Fungi incertae sedis</taxon>
        <taxon>Mucoromycota</taxon>
        <taxon>Glomeromycotina</taxon>
        <taxon>Glomeromycetes</taxon>
        <taxon>Diversisporales</taxon>
        <taxon>Gigasporaceae</taxon>
        <taxon>Gigaspora</taxon>
    </lineage>
</organism>
<evidence type="ECO:0000256" key="1">
    <source>
        <dbReference type="SAM" id="Coils"/>
    </source>
</evidence>
<proteinExistence type="predicted"/>
<protein>
    <submittedName>
        <fullName evidence="3">Uncharacterized protein</fullName>
    </submittedName>
</protein>
<feature type="compositionally biased region" description="Basic and acidic residues" evidence="2">
    <location>
        <begin position="50"/>
        <end position="61"/>
    </location>
</feature>
<reference evidence="3 4" key="1">
    <citation type="submission" date="2018-06" db="EMBL/GenBank/DDBJ databases">
        <title>Comparative genomics reveals the genomic features of Rhizophagus irregularis, R. cerebriforme, R. diaphanum and Gigaspora rosea, and their symbiotic lifestyle signature.</title>
        <authorList>
            <person name="Morin E."/>
            <person name="San Clemente H."/>
            <person name="Chen E.C.H."/>
            <person name="De La Providencia I."/>
            <person name="Hainaut M."/>
            <person name="Kuo A."/>
            <person name="Kohler A."/>
            <person name="Murat C."/>
            <person name="Tang N."/>
            <person name="Roy S."/>
            <person name="Loubradou J."/>
            <person name="Henrissat B."/>
            <person name="Grigoriev I.V."/>
            <person name="Corradi N."/>
            <person name="Roux C."/>
            <person name="Martin F.M."/>
        </authorList>
    </citation>
    <scope>NUCLEOTIDE SEQUENCE [LARGE SCALE GENOMIC DNA]</scope>
    <source>
        <strain evidence="3 4">DAOM 194757</strain>
    </source>
</reference>
<feature type="coiled-coil region" evidence="1">
    <location>
        <begin position="183"/>
        <end position="245"/>
    </location>
</feature>
<sequence>MNSHRDPGETTMNSYRDPRKDNHKPAQSPKKRQLQTRTETQEETITNSYRDPRRDNHELAQRLKKRQPQTRTETQGAKIKSMTTNPETLSRQLSGYQKKKAKELRCIFADLVATYDLSPCGMGKWRNAKGPHAAKQLERFYNYFPELSSRSLEEYSIYSIHYNQINSDQFYEHIVGSVQEKKRSQLETSYADLAAELEETKKLLELARLENQELTNRIERMIQYFDDKKKEMEALKTKLEKTHNNMVELRSFYDEQKKRNDFLIERWNSRFSDQQKRMDAIVEIAKAERTSLFEDIELLFRDNNRFTMECIMAYSPREWLNRRNLVVVKFIETLIHNEGDFNLSQEKLFKTATAVDLIYGARHGKYVSEIQLALSAIKYSIARSRMIINIDNHITNSGSEYQFQKWLEKLSQHEEPLPEGLLFLAFDNEQRGQKNYLDRGFNTVIYHIVTSFVGFNMAPQNKIQHNDLPWTCDSLDRSQYDELFDVNTQMQKVIDEELHLYLNEILNLLFEEKLSNTNSIDSLIASTGTKITNMKKCPKCGQKDIENRKKICPKCEARLPTLAEIQREQVVENNTTDQLAHPLIFKPYITNDEPKNITSVPRISLTQQTADPRVNVPEIYIPDPININPNSISNVEKILLHIKEISGIKSGSRKWVAVVCDGVPYNHATKIKEKFPWLVLIPGQLHEEMNMLRAFVELNWEIDVKQFAKCQGYRTENQLAYFKKCADHHKSWDSICNIYRQAISMELMWPYVKSHSEISVEGYLAWVKEQDSLYHIKYEQAIINYRKAIRTNDSLLKKAARRVFSPIWSARRHPIYQLIEVADEGLDAVIEEVNKTLKTLIPPVPQDHHWKIAARNCKKFIKLRSNLFKVIGYNDRQASGRTRPESTVECQRFRAHLRGLEFVNQDLEEYDLDENLKNFTSLAKQARQKFITEIFINRNNSFSFRPIPITNQEAKAQRSEENMTNPEIIIRIEAFLEQLDQNSRKKYSGLKSKNKSQLLNILQEVRCLFTVNQEFDQDNVEILEE</sequence>
<dbReference type="OrthoDB" id="2448326at2759"/>
<feature type="compositionally biased region" description="Low complexity" evidence="2">
    <location>
        <begin position="35"/>
        <end position="46"/>
    </location>
</feature>
<accession>A0A397VQ79</accession>
<gene>
    <name evidence="3" type="ORF">C2G38_2168053</name>
</gene>
<feature type="region of interest" description="Disordered" evidence="2">
    <location>
        <begin position="1"/>
        <end position="92"/>
    </location>
</feature>
<comment type="caution">
    <text evidence="3">The sequence shown here is derived from an EMBL/GenBank/DDBJ whole genome shotgun (WGS) entry which is preliminary data.</text>
</comment>
<name>A0A397VQ79_9GLOM</name>
<evidence type="ECO:0000313" key="4">
    <source>
        <dbReference type="Proteomes" id="UP000266673"/>
    </source>
</evidence>